<name>A0ABT2AKQ9_9BURK</name>
<dbReference type="PANTHER" id="PTHR40407">
    <property type="entry name" value="MEMBRANE PROTEIN-LIKE PROTEIN"/>
    <property type="match status" value="1"/>
</dbReference>
<feature type="transmembrane region" description="Helical" evidence="1">
    <location>
        <begin position="93"/>
        <end position="115"/>
    </location>
</feature>
<proteinExistence type="predicted"/>
<feature type="transmembrane region" description="Helical" evidence="1">
    <location>
        <begin position="301"/>
        <end position="322"/>
    </location>
</feature>
<organism evidence="3 4">
    <name type="scientific">Massilia agri</name>
    <dbReference type="NCBI Taxonomy" id="1886785"/>
    <lineage>
        <taxon>Bacteria</taxon>
        <taxon>Pseudomonadati</taxon>
        <taxon>Pseudomonadota</taxon>
        <taxon>Betaproteobacteria</taxon>
        <taxon>Burkholderiales</taxon>
        <taxon>Oxalobacteraceae</taxon>
        <taxon>Telluria group</taxon>
        <taxon>Massilia</taxon>
    </lineage>
</organism>
<feature type="transmembrane region" description="Helical" evidence="1">
    <location>
        <begin position="276"/>
        <end position="294"/>
    </location>
</feature>
<accession>A0ABT2AKQ9</accession>
<protein>
    <submittedName>
        <fullName evidence="3">DUF1624 domain-containing protein</fullName>
    </submittedName>
</protein>
<feature type="transmembrane region" description="Helical" evidence="1">
    <location>
        <begin position="147"/>
        <end position="167"/>
    </location>
</feature>
<feature type="transmembrane region" description="Helical" evidence="1">
    <location>
        <begin position="60"/>
        <end position="81"/>
    </location>
</feature>
<dbReference type="Proteomes" id="UP001206572">
    <property type="component" value="Unassembled WGS sequence"/>
</dbReference>
<feature type="transmembrane region" description="Helical" evidence="1">
    <location>
        <begin position="199"/>
        <end position="217"/>
    </location>
</feature>
<sequence length="378" mass="41100">MHAPSLLPARQRIPGIDALRGLVMVFMLVDHVRETFLLHLQVGDPMDVATTPPALFASRLLAHLCAPVFVFLTGLSAFLYAARQGQGGAASFLAKRGLFLVALELTVINFAWTGAFPPQLIYLQVIWAIGLSMLALACLVRLPRAALVAIGLAIVAGHNLFDGLHFAPGHPLHGLWAVLHDRGWLDITDSLRVRTSYPVLPWIGIICLGYACGPWFGAGFPAAARRRRLLAWAAGLLGGFAMLRGLNVYGDRPWVAGATAQETVMSFFNVTKYPPSLLFTALTLAIGLLLLALLERRHGLLAGKLSVLGSAPMFFYILHLYALQLLHAAMSATGMARFEAVWPVWALALLLSAALFPAVQAFATLKARRRDLAWLKYL</sequence>
<feature type="transmembrane region" description="Helical" evidence="1">
    <location>
        <begin position="121"/>
        <end position="140"/>
    </location>
</feature>
<feature type="domain" description="Heparan-alpha-glucosaminide N-acetyltransferase catalytic" evidence="2">
    <location>
        <begin position="12"/>
        <end position="219"/>
    </location>
</feature>
<keyword evidence="4" id="KW-1185">Reference proteome</keyword>
<evidence type="ECO:0000259" key="2">
    <source>
        <dbReference type="Pfam" id="PF07786"/>
    </source>
</evidence>
<keyword evidence="1" id="KW-0812">Transmembrane</keyword>
<dbReference type="InterPro" id="IPR012429">
    <property type="entry name" value="HGSNAT_cat"/>
</dbReference>
<dbReference type="EMBL" id="JANUHA010000006">
    <property type="protein sequence ID" value="MCS0596841.1"/>
    <property type="molecule type" value="Genomic_DNA"/>
</dbReference>
<keyword evidence="1" id="KW-1133">Transmembrane helix</keyword>
<dbReference type="PANTHER" id="PTHR40407:SF1">
    <property type="entry name" value="HEPARAN-ALPHA-GLUCOSAMINIDE N-ACETYLTRANSFERASE CATALYTIC DOMAIN-CONTAINING PROTEIN"/>
    <property type="match status" value="1"/>
</dbReference>
<evidence type="ECO:0000313" key="4">
    <source>
        <dbReference type="Proteomes" id="UP001206572"/>
    </source>
</evidence>
<keyword evidence="1" id="KW-0472">Membrane</keyword>
<dbReference type="Pfam" id="PF07786">
    <property type="entry name" value="HGSNAT_cat"/>
    <property type="match status" value="1"/>
</dbReference>
<feature type="transmembrane region" description="Helical" evidence="1">
    <location>
        <begin position="342"/>
        <end position="365"/>
    </location>
</feature>
<comment type="caution">
    <text evidence="3">The sequence shown here is derived from an EMBL/GenBank/DDBJ whole genome shotgun (WGS) entry which is preliminary data.</text>
</comment>
<gene>
    <name evidence="3" type="ORF">NX780_10810</name>
</gene>
<feature type="transmembrane region" description="Helical" evidence="1">
    <location>
        <begin position="229"/>
        <end position="246"/>
    </location>
</feature>
<dbReference type="RefSeq" id="WP_258827874.1">
    <property type="nucleotide sequence ID" value="NZ_JANUHA010000006.1"/>
</dbReference>
<evidence type="ECO:0000256" key="1">
    <source>
        <dbReference type="SAM" id="Phobius"/>
    </source>
</evidence>
<evidence type="ECO:0000313" key="3">
    <source>
        <dbReference type="EMBL" id="MCS0596841.1"/>
    </source>
</evidence>
<reference evidence="3 4" key="1">
    <citation type="submission" date="2022-08" db="EMBL/GenBank/DDBJ databases">
        <title>Reclassification of Massilia species as members of the genera Telluria, Duganella, Pseudoduganella, Mokoshia gen. nov. and Zemynaea gen. nov. using orthogonal and non-orthogonal genome-based approaches.</title>
        <authorList>
            <person name="Bowman J.P."/>
        </authorList>
    </citation>
    <scope>NUCLEOTIDE SEQUENCE [LARGE SCALE GENOMIC DNA]</scope>
    <source>
        <strain evidence="3 4">JCM 31661</strain>
    </source>
</reference>